<accession>A0A4P7SEM9</accession>
<gene>
    <name evidence="2" type="ORF">E5225_01900</name>
</gene>
<feature type="domain" description="RsiG-like" evidence="1">
    <location>
        <begin position="9"/>
        <end position="50"/>
    </location>
</feature>
<reference evidence="2 3" key="1">
    <citation type="submission" date="2019-04" db="EMBL/GenBank/DDBJ databases">
        <title>Isolation and identification of Cellulomonas shaoxiangyii sp. Nov. isolated from feces of the Tibetan antelopes (Pantholops hodgsonii) in the Qinghai-Tibet plateau of China.</title>
        <authorList>
            <person name="Tian Z."/>
        </authorList>
    </citation>
    <scope>NUCLEOTIDE SEQUENCE [LARGE SCALE GENOMIC DNA]</scope>
    <source>
        <strain evidence="2 3">Z28</strain>
    </source>
</reference>
<dbReference type="Proteomes" id="UP000296469">
    <property type="component" value="Chromosome"/>
</dbReference>
<dbReference type="InterPro" id="IPR055209">
    <property type="entry name" value="RsiG-like_dom"/>
</dbReference>
<evidence type="ECO:0000313" key="2">
    <source>
        <dbReference type="EMBL" id="QCB92492.1"/>
    </source>
</evidence>
<dbReference type="KEGG" id="celz:E5225_01900"/>
<dbReference type="EMBL" id="CP039291">
    <property type="protein sequence ID" value="QCB92492.1"/>
    <property type="molecule type" value="Genomic_DNA"/>
</dbReference>
<sequence length="139" mass="14855">MTSSALGHPLDELRQERRALRAEQARVGRWRRVVRARMDLVVASAARPEDLGAGMASVLPVDVVLEAPPPAALAGALEGTAAVREVGVLPALRDLDARLARYEDGVEQALHRVTDRLVERLARDPGAVAGLLARTTGRG</sequence>
<name>A0A4P7SEM9_9CELL</name>
<dbReference type="RefSeq" id="WP_135973398.1">
    <property type="nucleotide sequence ID" value="NZ_CP039291.1"/>
</dbReference>
<organism evidence="2 3">
    <name type="scientific">Cellulomonas shaoxiangyii</name>
    <dbReference type="NCBI Taxonomy" id="2566013"/>
    <lineage>
        <taxon>Bacteria</taxon>
        <taxon>Bacillati</taxon>
        <taxon>Actinomycetota</taxon>
        <taxon>Actinomycetes</taxon>
        <taxon>Micrococcales</taxon>
        <taxon>Cellulomonadaceae</taxon>
        <taxon>Cellulomonas</taxon>
    </lineage>
</organism>
<evidence type="ECO:0000313" key="3">
    <source>
        <dbReference type="Proteomes" id="UP000296469"/>
    </source>
</evidence>
<proteinExistence type="predicted"/>
<evidence type="ECO:0000259" key="1">
    <source>
        <dbReference type="Pfam" id="PF22802"/>
    </source>
</evidence>
<dbReference type="Pfam" id="PF22802">
    <property type="entry name" value="RsiG"/>
    <property type="match status" value="1"/>
</dbReference>
<dbReference type="AlphaFoldDB" id="A0A4P7SEM9"/>
<protein>
    <recommendedName>
        <fullName evidence="1">RsiG-like domain-containing protein</fullName>
    </recommendedName>
</protein>
<keyword evidence="3" id="KW-1185">Reference proteome</keyword>